<dbReference type="InterPro" id="IPR036611">
    <property type="entry name" value="Trigger_fac_ribosome-bd_sf"/>
</dbReference>
<accession>A0A644UIW1</accession>
<reference evidence="8" key="1">
    <citation type="submission" date="2019-08" db="EMBL/GenBank/DDBJ databases">
        <authorList>
            <person name="Kucharzyk K."/>
            <person name="Murdoch R.W."/>
            <person name="Higgins S."/>
            <person name="Loffler F."/>
        </authorList>
    </citation>
    <scope>NUCLEOTIDE SEQUENCE</scope>
</reference>
<evidence type="ECO:0000256" key="1">
    <source>
        <dbReference type="ARBA" id="ARBA00000971"/>
    </source>
</evidence>
<organism evidence="8">
    <name type="scientific">bioreactor metagenome</name>
    <dbReference type="NCBI Taxonomy" id="1076179"/>
    <lineage>
        <taxon>unclassified sequences</taxon>
        <taxon>metagenomes</taxon>
        <taxon>ecological metagenomes</taxon>
    </lineage>
</organism>
<protein>
    <recommendedName>
        <fullName evidence="3">peptidylprolyl isomerase</fullName>
        <ecNumber evidence="3">5.2.1.8</ecNumber>
    </recommendedName>
</protein>
<dbReference type="Gene3D" id="1.10.3120.10">
    <property type="entry name" value="Trigger factor, C-terminal domain"/>
    <property type="match status" value="1"/>
</dbReference>
<dbReference type="Gene3D" id="3.10.50.40">
    <property type="match status" value="1"/>
</dbReference>
<dbReference type="GO" id="GO:0043022">
    <property type="term" value="F:ribosome binding"/>
    <property type="evidence" value="ECO:0007669"/>
    <property type="project" value="TreeGrafter"/>
</dbReference>
<sequence>MSISVERQGNEAIIKLGLQVDEVNKGFNKAIAKINKQVSIPGFRKGKAPRNILENHVGKEAVKQEAFEILANECYTKALTDEKLIPVSDPKITESKFEENEDMELTLTVTLKPEPELGEYKGLSVEKKVVEITDKEVDEAIDDLRKRAAKMVVVKDAIIEKGDFAIIDFAGTVDGKPFSGGEGKGYPLEVGSGSFIPGFEEQLVGLKAGDSTDVDVTFPESYFVKELANKEAIFKVHVQDVKRKELPELNDEFVSANSDSKTVEELKSTLKERLQKSGEQQSQVEYERALVMKAVENAVFEVPDIMVEDRVSRMVDELQMSLESRKMNMDMYMKYTGQDMTKIRENQKPTAVENVKTDLVLDAIAKAENLQISEEEVNAEMAAIASQHGASVEDVKKIIAGNRNMGLLLANVLRKKAAHIIIDSAK</sequence>
<dbReference type="EMBL" id="VSSQ01000121">
    <property type="protein sequence ID" value="MPL78948.1"/>
    <property type="molecule type" value="Genomic_DNA"/>
</dbReference>
<evidence type="ECO:0000313" key="8">
    <source>
        <dbReference type="EMBL" id="MPL78948.1"/>
    </source>
</evidence>
<evidence type="ECO:0000256" key="6">
    <source>
        <dbReference type="ARBA" id="ARBA00023235"/>
    </source>
</evidence>
<keyword evidence="5" id="KW-0143">Chaperone</keyword>
<dbReference type="GO" id="GO:0015031">
    <property type="term" value="P:protein transport"/>
    <property type="evidence" value="ECO:0007669"/>
    <property type="project" value="InterPro"/>
</dbReference>
<dbReference type="PANTHER" id="PTHR30560">
    <property type="entry name" value="TRIGGER FACTOR CHAPERONE AND PEPTIDYL-PROLYL CIS/TRANS ISOMERASE"/>
    <property type="match status" value="1"/>
</dbReference>
<dbReference type="Pfam" id="PF05698">
    <property type="entry name" value="Trigger_C"/>
    <property type="match status" value="1"/>
</dbReference>
<dbReference type="PROSITE" id="PS50059">
    <property type="entry name" value="FKBP_PPIASE"/>
    <property type="match status" value="1"/>
</dbReference>
<dbReference type="SUPFAM" id="SSF102735">
    <property type="entry name" value="Trigger factor ribosome-binding domain"/>
    <property type="match status" value="1"/>
</dbReference>
<dbReference type="GO" id="GO:0044183">
    <property type="term" value="F:protein folding chaperone"/>
    <property type="evidence" value="ECO:0007669"/>
    <property type="project" value="TreeGrafter"/>
</dbReference>
<dbReference type="PANTHER" id="PTHR30560:SF3">
    <property type="entry name" value="TRIGGER FACTOR-LIKE PROTEIN TIG, CHLOROPLASTIC"/>
    <property type="match status" value="1"/>
</dbReference>
<evidence type="ECO:0000256" key="5">
    <source>
        <dbReference type="ARBA" id="ARBA00023186"/>
    </source>
</evidence>
<dbReference type="InterPro" id="IPR037041">
    <property type="entry name" value="Trigger_fac_C_sf"/>
</dbReference>
<dbReference type="SUPFAM" id="SSF109998">
    <property type="entry name" value="Triger factor/SurA peptide-binding domain-like"/>
    <property type="match status" value="1"/>
</dbReference>
<dbReference type="HAMAP" id="MF_00303">
    <property type="entry name" value="Trigger_factor_Tig"/>
    <property type="match status" value="1"/>
</dbReference>
<evidence type="ECO:0000259" key="7">
    <source>
        <dbReference type="PROSITE" id="PS50059"/>
    </source>
</evidence>
<keyword evidence="4" id="KW-0697">Rotamase</keyword>
<gene>
    <name evidence="8" type="primary">tig_12</name>
    <name evidence="8" type="ORF">SDC9_24821</name>
</gene>
<dbReference type="InterPro" id="IPR005215">
    <property type="entry name" value="Trig_fac"/>
</dbReference>
<dbReference type="FunFam" id="3.10.50.40:FF:000001">
    <property type="entry name" value="Trigger factor"/>
    <property type="match status" value="1"/>
</dbReference>
<dbReference type="InterPro" id="IPR001179">
    <property type="entry name" value="PPIase_FKBP_dom"/>
</dbReference>
<proteinExistence type="inferred from homology"/>
<dbReference type="GO" id="GO:0051083">
    <property type="term" value="P:'de novo' cotranslational protein folding"/>
    <property type="evidence" value="ECO:0007669"/>
    <property type="project" value="TreeGrafter"/>
</dbReference>
<dbReference type="EC" id="5.2.1.8" evidence="3"/>
<keyword evidence="6 8" id="KW-0413">Isomerase</keyword>
<evidence type="ECO:0000256" key="4">
    <source>
        <dbReference type="ARBA" id="ARBA00023110"/>
    </source>
</evidence>
<dbReference type="Gene3D" id="3.30.70.1050">
    <property type="entry name" value="Trigger factor ribosome-binding domain"/>
    <property type="match status" value="1"/>
</dbReference>
<comment type="similarity">
    <text evidence="2">Belongs to the FKBP-type PPIase family. Tig subfamily.</text>
</comment>
<dbReference type="InterPro" id="IPR008880">
    <property type="entry name" value="Trigger_fac_C"/>
</dbReference>
<dbReference type="GO" id="GO:0003755">
    <property type="term" value="F:peptidyl-prolyl cis-trans isomerase activity"/>
    <property type="evidence" value="ECO:0007669"/>
    <property type="project" value="UniProtKB-KW"/>
</dbReference>
<dbReference type="GO" id="GO:0043335">
    <property type="term" value="P:protein unfolding"/>
    <property type="evidence" value="ECO:0007669"/>
    <property type="project" value="TreeGrafter"/>
</dbReference>
<dbReference type="InterPro" id="IPR008881">
    <property type="entry name" value="Trigger_fac_ribosome-bd_bac"/>
</dbReference>
<dbReference type="AlphaFoldDB" id="A0A644UIW1"/>
<name>A0A644UIW1_9ZZZZ</name>
<dbReference type="InterPro" id="IPR027304">
    <property type="entry name" value="Trigger_fact/SurA_dom_sf"/>
</dbReference>
<feature type="domain" description="PPIase FKBP-type" evidence="7">
    <location>
        <begin position="162"/>
        <end position="222"/>
    </location>
</feature>
<dbReference type="NCBIfam" id="TIGR00115">
    <property type="entry name" value="tig"/>
    <property type="match status" value="1"/>
</dbReference>
<comment type="caution">
    <text evidence="8">The sequence shown here is derived from an EMBL/GenBank/DDBJ whole genome shotgun (WGS) entry which is preliminary data.</text>
</comment>
<evidence type="ECO:0000256" key="3">
    <source>
        <dbReference type="ARBA" id="ARBA00013194"/>
    </source>
</evidence>
<dbReference type="InterPro" id="IPR046357">
    <property type="entry name" value="PPIase_dom_sf"/>
</dbReference>
<dbReference type="PIRSF" id="PIRSF003095">
    <property type="entry name" value="Trigger_factor"/>
    <property type="match status" value="1"/>
</dbReference>
<dbReference type="SUPFAM" id="SSF54534">
    <property type="entry name" value="FKBP-like"/>
    <property type="match status" value="1"/>
</dbReference>
<dbReference type="Pfam" id="PF00254">
    <property type="entry name" value="FKBP_C"/>
    <property type="match status" value="1"/>
</dbReference>
<evidence type="ECO:0000256" key="2">
    <source>
        <dbReference type="ARBA" id="ARBA00005464"/>
    </source>
</evidence>
<dbReference type="Pfam" id="PF05697">
    <property type="entry name" value="Trigger_N"/>
    <property type="match status" value="1"/>
</dbReference>
<comment type="catalytic activity">
    <reaction evidence="1">
        <text>[protein]-peptidylproline (omega=180) = [protein]-peptidylproline (omega=0)</text>
        <dbReference type="Rhea" id="RHEA:16237"/>
        <dbReference type="Rhea" id="RHEA-COMP:10747"/>
        <dbReference type="Rhea" id="RHEA-COMP:10748"/>
        <dbReference type="ChEBI" id="CHEBI:83833"/>
        <dbReference type="ChEBI" id="CHEBI:83834"/>
        <dbReference type="EC" id="5.2.1.8"/>
    </reaction>
</comment>